<feature type="compositionally biased region" description="Pro residues" evidence="5">
    <location>
        <begin position="60"/>
        <end position="70"/>
    </location>
</feature>
<feature type="region of interest" description="Disordered" evidence="5">
    <location>
        <begin position="332"/>
        <end position="387"/>
    </location>
</feature>
<feature type="compositionally biased region" description="Basic and acidic residues" evidence="5">
    <location>
        <begin position="371"/>
        <end position="387"/>
    </location>
</feature>
<feature type="region of interest" description="Disordered" evidence="5">
    <location>
        <begin position="270"/>
        <end position="316"/>
    </location>
</feature>
<dbReference type="InterPro" id="IPR006599">
    <property type="entry name" value="CARP_motif"/>
</dbReference>
<dbReference type="AlphaFoldDB" id="A0A420YM47"/>
<keyword evidence="8" id="KW-1185">Reference proteome</keyword>
<evidence type="ECO:0000313" key="8">
    <source>
        <dbReference type="Proteomes" id="UP000275385"/>
    </source>
</evidence>
<dbReference type="GO" id="GO:0019933">
    <property type="term" value="P:cAMP-mediated signaling"/>
    <property type="evidence" value="ECO:0007669"/>
    <property type="project" value="TreeGrafter"/>
</dbReference>
<comment type="function">
    <text evidence="2">The N-terminal domain binds to adenylyl cyclase, thereby enabling adenylyl cyclase to be activated by upstream regulatory signals, such as Ras. The C-terminal domain is required for normal cellular morphology and growth control.</text>
</comment>
<feature type="compositionally biased region" description="Low complexity" evidence="5">
    <location>
        <begin position="45"/>
        <end position="59"/>
    </location>
</feature>
<dbReference type="EMBL" id="QVQW01000003">
    <property type="protein sequence ID" value="RKU48932.1"/>
    <property type="molecule type" value="Genomic_DNA"/>
</dbReference>
<comment type="similarity">
    <text evidence="1 4">Belongs to the CAP family.</text>
</comment>
<dbReference type="Gene3D" id="1.25.40.330">
    <property type="entry name" value="Adenylate cyclase-associated CAP, N-terminal domain"/>
    <property type="match status" value="1"/>
</dbReference>
<dbReference type="PANTHER" id="PTHR10652">
    <property type="entry name" value="ADENYLYL CYCLASE-ASSOCIATED PROTEIN"/>
    <property type="match status" value="1"/>
</dbReference>
<dbReference type="GO" id="GO:0005737">
    <property type="term" value="C:cytoplasm"/>
    <property type="evidence" value="ECO:0007669"/>
    <property type="project" value="TreeGrafter"/>
</dbReference>
<dbReference type="Proteomes" id="UP000275385">
    <property type="component" value="Unassembled WGS sequence"/>
</dbReference>
<dbReference type="SUPFAM" id="SSF69340">
    <property type="entry name" value="C-terminal domain of adenylylcyclase associated protein"/>
    <property type="match status" value="1"/>
</dbReference>
<dbReference type="InterPro" id="IPR001837">
    <property type="entry name" value="Adenylate_cyclase-assoc_CAP"/>
</dbReference>
<evidence type="ECO:0000256" key="1">
    <source>
        <dbReference type="ARBA" id="ARBA00007659"/>
    </source>
</evidence>
<feature type="region of interest" description="Disordered" evidence="5">
    <location>
        <begin position="41"/>
        <end position="81"/>
    </location>
</feature>
<dbReference type="OrthoDB" id="77251at2759"/>
<evidence type="ECO:0000256" key="3">
    <source>
        <dbReference type="ARBA" id="ARBA00072052"/>
    </source>
</evidence>
<organism evidence="7 8">
    <name type="scientific">Coniochaeta pulveracea</name>
    <dbReference type="NCBI Taxonomy" id="177199"/>
    <lineage>
        <taxon>Eukaryota</taxon>
        <taxon>Fungi</taxon>
        <taxon>Dikarya</taxon>
        <taxon>Ascomycota</taxon>
        <taxon>Pezizomycotina</taxon>
        <taxon>Sordariomycetes</taxon>
        <taxon>Sordariomycetidae</taxon>
        <taxon>Coniochaetales</taxon>
        <taxon>Coniochaetaceae</taxon>
        <taxon>Coniochaeta</taxon>
    </lineage>
</organism>
<feature type="compositionally biased region" description="Low complexity" evidence="5">
    <location>
        <begin position="71"/>
        <end position="81"/>
    </location>
</feature>
<dbReference type="STRING" id="177199.A0A420YM47"/>
<proteinExistence type="inferred from homology"/>
<name>A0A420YM47_9PEZI</name>
<dbReference type="GO" id="GO:0007015">
    <property type="term" value="P:actin filament organization"/>
    <property type="evidence" value="ECO:0007669"/>
    <property type="project" value="TreeGrafter"/>
</dbReference>
<feature type="compositionally biased region" description="Polar residues" evidence="5">
    <location>
        <begin position="343"/>
        <end position="353"/>
    </location>
</feature>
<dbReference type="Pfam" id="PF01213">
    <property type="entry name" value="CAP_N-CM"/>
    <property type="match status" value="1"/>
</dbReference>
<dbReference type="FunFam" id="1.25.40.330:FF:000001">
    <property type="entry name" value="Adenylyl cyclase-associated protein"/>
    <property type="match status" value="1"/>
</dbReference>
<feature type="domain" description="C-CAP/cofactor C-like" evidence="6">
    <location>
        <begin position="381"/>
        <end position="516"/>
    </location>
</feature>
<dbReference type="SUPFAM" id="SSF101278">
    <property type="entry name" value="N-terminal domain of adenylylcyclase associated protein, CAP"/>
    <property type="match status" value="1"/>
</dbReference>
<evidence type="ECO:0000256" key="5">
    <source>
        <dbReference type="SAM" id="MobiDB-lite"/>
    </source>
</evidence>
<dbReference type="InterPro" id="IPR013912">
    <property type="entry name" value="Adenylate_cyclase-assoc_CAP_C"/>
</dbReference>
<sequence length="540" mass="57845">MATNNMHQLTTLIKRLEAATSRLEDIATSSIELPQGVPALHQSVASPQSAPTPTSSTPAPATPAPPPAPAAPKAAPAEPLPESVEEFDEFINTSVLRFAKASKELGGLVAEQAGKVVEGFKAQRKFLLITTKAKKPDINGSEMAVYQELLKPITECLEAVTAIKEANRGSPVSSQLSAVSDGIMVLAWVTVDNRPFKHVDESLGSVQFWGNRVLKEYKDKDPKQVEWVQSLYQVFRDLSEYIKETFPSGIPWNPKGQPAKEVLKILNAAPAATSGPPPPPPSGAGAPPPPPPPGPPPVLKIKEESAPPPAAGSGLNAVFSELNKGESVTAGLRKVDKSEMTHKNPSLRASSTVPDRDASVRGKSPVPGKKPKPESMRVKKPPKKELDGNKWTIENFEKEPEPIEIEATMSHTILISRCSNTTVIIKGKANAVTIENTNRLSLVVDSLVSTVDVVKSQNFALQVLGSIPTVLMDQIDGAQIYFSKESIATKIFSSKSAGINLNVISGPDDDYKEIPLPAQICSFYDEEKGDVVNEIVSHAG</sequence>
<evidence type="ECO:0000256" key="4">
    <source>
        <dbReference type="RuleBase" id="RU000647"/>
    </source>
</evidence>
<dbReference type="PROSITE" id="PS51329">
    <property type="entry name" value="C_CAP_COFACTOR_C"/>
    <property type="match status" value="1"/>
</dbReference>
<dbReference type="Pfam" id="PF21938">
    <property type="entry name" value="CAP_N"/>
    <property type="match status" value="1"/>
</dbReference>
<feature type="compositionally biased region" description="Basic and acidic residues" evidence="5">
    <location>
        <begin position="333"/>
        <end position="342"/>
    </location>
</feature>
<dbReference type="FunFam" id="2.160.20.70:FF:000008">
    <property type="entry name" value="Adenylyl cyclase-associated protein"/>
    <property type="match status" value="1"/>
</dbReference>
<dbReference type="InterPro" id="IPR053950">
    <property type="entry name" value="CAP_N"/>
</dbReference>
<dbReference type="InterPro" id="IPR036223">
    <property type="entry name" value="CAP_C_sf"/>
</dbReference>
<dbReference type="InterPro" id="IPR016098">
    <property type="entry name" value="CAP/MinC_C"/>
</dbReference>
<evidence type="ECO:0000313" key="7">
    <source>
        <dbReference type="EMBL" id="RKU48932.1"/>
    </source>
</evidence>
<dbReference type="PROSITE" id="PS01088">
    <property type="entry name" value="CAP_1"/>
    <property type="match status" value="1"/>
</dbReference>
<dbReference type="SMART" id="SM00673">
    <property type="entry name" value="CARP"/>
    <property type="match status" value="2"/>
</dbReference>
<evidence type="ECO:0000256" key="2">
    <source>
        <dbReference type="ARBA" id="ARBA00054756"/>
    </source>
</evidence>
<comment type="caution">
    <text evidence="7">The sequence shown here is derived from an EMBL/GenBank/DDBJ whole genome shotgun (WGS) entry which is preliminary data.</text>
</comment>
<accession>A0A420YM47</accession>
<dbReference type="InterPro" id="IPR013992">
    <property type="entry name" value="Adenylate_cyclase-assoc_CAP_N"/>
</dbReference>
<dbReference type="InterPro" id="IPR018106">
    <property type="entry name" value="CAP_CS_N"/>
</dbReference>
<dbReference type="GO" id="GO:0008179">
    <property type="term" value="F:adenylate cyclase binding"/>
    <property type="evidence" value="ECO:0007669"/>
    <property type="project" value="TreeGrafter"/>
</dbReference>
<protein>
    <recommendedName>
        <fullName evidence="3 4">Adenylyl cyclase-associated protein</fullName>
    </recommendedName>
</protein>
<feature type="compositionally biased region" description="Pro residues" evidence="5">
    <location>
        <begin position="275"/>
        <end position="298"/>
    </location>
</feature>
<dbReference type="GO" id="GO:0003779">
    <property type="term" value="F:actin binding"/>
    <property type="evidence" value="ECO:0007669"/>
    <property type="project" value="InterPro"/>
</dbReference>
<evidence type="ECO:0000259" key="6">
    <source>
        <dbReference type="PROSITE" id="PS51329"/>
    </source>
</evidence>
<dbReference type="InterPro" id="IPR017901">
    <property type="entry name" value="C-CAP_CF_C-like"/>
</dbReference>
<dbReference type="PANTHER" id="PTHR10652:SF0">
    <property type="entry name" value="ADENYLYL CYCLASE-ASSOCIATED PROTEIN"/>
    <property type="match status" value="1"/>
</dbReference>
<reference evidence="7 8" key="1">
    <citation type="submission" date="2018-08" db="EMBL/GenBank/DDBJ databases">
        <title>Draft genome of the lignicolous fungus Coniochaeta pulveracea.</title>
        <authorList>
            <person name="Borstlap C.J."/>
            <person name="De Witt R.N."/>
            <person name="Botha A."/>
            <person name="Volschenk H."/>
        </authorList>
    </citation>
    <scope>NUCLEOTIDE SEQUENCE [LARGE SCALE GENOMIC DNA]</scope>
    <source>
        <strain evidence="7 8">CAB683</strain>
    </source>
</reference>
<dbReference type="Gene3D" id="2.160.20.70">
    <property type="match status" value="1"/>
</dbReference>
<dbReference type="Pfam" id="PF08603">
    <property type="entry name" value="CAP_C"/>
    <property type="match status" value="1"/>
</dbReference>
<dbReference type="InterPro" id="IPR036222">
    <property type="entry name" value="CAP_N_sf"/>
</dbReference>
<gene>
    <name evidence="7" type="ORF">DL546_009169</name>
</gene>